<keyword evidence="1" id="KW-1133">Transmembrane helix</keyword>
<dbReference type="RefSeq" id="WP_149545307.1">
    <property type="nucleotide sequence ID" value="NZ_VTPS01000009.1"/>
</dbReference>
<feature type="transmembrane region" description="Helical" evidence="1">
    <location>
        <begin position="31"/>
        <end position="48"/>
    </location>
</feature>
<name>A0A5D8QDW7_9THEO</name>
<gene>
    <name evidence="2" type="primary">spoVAE</name>
    <name evidence="2" type="ORF">FWJ32_07350</name>
</gene>
<dbReference type="Pfam" id="PF03862">
    <property type="entry name" value="SpoVAC_SpoVAEB"/>
    <property type="match status" value="1"/>
</dbReference>
<keyword evidence="3" id="KW-1185">Reference proteome</keyword>
<feature type="transmembrane region" description="Helical" evidence="1">
    <location>
        <begin position="6"/>
        <end position="24"/>
    </location>
</feature>
<proteinExistence type="predicted"/>
<sequence length="118" mass="11975">MEYLLAFIIGGIACVIAQILMDTTKLTSGRILVIYVTAGAILSALGIYQKIVDIGGAGATIPLTGFGHSLAQGAIKAVKKDGLLGAFTGGLTATSGGIGAAIIFGYLMSVIFNPKTKK</sequence>
<reference evidence="2 3" key="1">
    <citation type="submission" date="2019-08" db="EMBL/GenBank/DDBJ databases">
        <title>Calorimonas adulescens gen. nov., sp. nov., an anaerobic thermophilic bacterium from Sakhalin hot spring.</title>
        <authorList>
            <person name="Khomyakova M.A."/>
            <person name="Merkel A.Y."/>
            <person name="Novikov A."/>
            <person name="Bonch-Osmolovskaya E.A."/>
            <person name="Slobodkin A.I."/>
        </authorList>
    </citation>
    <scope>NUCLEOTIDE SEQUENCE [LARGE SCALE GENOMIC DNA]</scope>
    <source>
        <strain evidence="2 3">A05MB</strain>
    </source>
</reference>
<dbReference type="EMBL" id="VTPS01000009">
    <property type="protein sequence ID" value="TZE82036.1"/>
    <property type="molecule type" value="Genomic_DNA"/>
</dbReference>
<dbReference type="PANTHER" id="PTHR38450:SF2">
    <property type="entry name" value="STAGE V SPORULATION PROTEIN AEB"/>
    <property type="match status" value="1"/>
</dbReference>
<dbReference type="PANTHER" id="PTHR38450">
    <property type="entry name" value="STAGE V SPORULATION PROTEIN AC-RELATED"/>
    <property type="match status" value="1"/>
</dbReference>
<feature type="transmembrane region" description="Helical" evidence="1">
    <location>
        <begin position="83"/>
        <end position="108"/>
    </location>
</feature>
<evidence type="ECO:0000313" key="3">
    <source>
        <dbReference type="Proteomes" id="UP000322976"/>
    </source>
</evidence>
<protein>
    <submittedName>
        <fullName evidence="2">Stage V sporulation protein AE</fullName>
    </submittedName>
</protein>
<evidence type="ECO:0000256" key="1">
    <source>
        <dbReference type="SAM" id="Phobius"/>
    </source>
</evidence>
<dbReference type="InterPro" id="IPR005562">
    <property type="entry name" value="SpoVA"/>
</dbReference>
<keyword evidence="1" id="KW-0812">Transmembrane</keyword>
<organism evidence="2 3">
    <name type="scientific">Calorimonas adulescens</name>
    <dbReference type="NCBI Taxonomy" id="2606906"/>
    <lineage>
        <taxon>Bacteria</taxon>
        <taxon>Bacillati</taxon>
        <taxon>Bacillota</taxon>
        <taxon>Clostridia</taxon>
        <taxon>Thermoanaerobacterales</taxon>
        <taxon>Thermoanaerobacteraceae</taxon>
        <taxon>Calorimonas</taxon>
    </lineage>
</organism>
<comment type="caution">
    <text evidence="2">The sequence shown here is derived from an EMBL/GenBank/DDBJ whole genome shotgun (WGS) entry which is preliminary data.</text>
</comment>
<dbReference type="InterPro" id="IPR014204">
    <property type="entry name" value="Spore_V_AE"/>
</dbReference>
<keyword evidence="1" id="KW-0472">Membrane</keyword>
<dbReference type="Proteomes" id="UP000322976">
    <property type="component" value="Unassembled WGS sequence"/>
</dbReference>
<evidence type="ECO:0000313" key="2">
    <source>
        <dbReference type="EMBL" id="TZE82036.1"/>
    </source>
</evidence>
<accession>A0A5D8QDW7</accession>
<dbReference type="NCBIfam" id="TIGR02839">
    <property type="entry name" value="spore_V_AE"/>
    <property type="match status" value="1"/>
</dbReference>
<dbReference type="AlphaFoldDB" id="A0A5D8QDW7"/>